<comment type="caution">
    <text evidence="3">The sequence shown here is derived from an EMBL/GenBank/DDBJ whole genome shotgun (WGS) entry which is preliminary data.</text>
</comment>
<feature type="region of interest" description="Disordered" evidence="1">
    <location>
        <begin position="1"/>
        <end position="25"/>
    </location>
</feature>
<reference evidence="3 4" key="1">
    <citation type="submission" date="2017-10" db="EMBL/GenBank/DDBJ databases">
        <title>Draft genome of Longibacter Salinarum.</title>
        <authorList>
            <person name="Goh K.M."/>
            <person name="Shamsir M.S."/>
            <person name="Lim S.W."/>
        </authorList>
    </citation>
    <scope>NUCLEOTIDE SEQUENCE [LARGE SCALE GENOMIC DNA]</scope>
    <source>
        <strain evidence="3 4">KCTC 52045</strain>
    </source>
</reference>
<dbReference type="Gene3D" id="3.60.40.10">
    <property type="entry name" value="PPM-type phosphatase domain"/>
    <property type="match status" value="1"/>
</dbReference>
<name>A0A2A8CVX2_9BACT</name>
<proteinExistence type="predicted"/>
<evidence type="ECO:0000313" key="4">
    <source>
        <dbReference type="Proteomes" id="UP000220102"/>
    </source>
</evidence>
<dbReference type="Pfam" id="PF13672">
    <property type="entry name" value="PP2C_2"/>
    <property type="match status" value="1"/>
</dbReference>
<dbReference type="InterPro" id="IPR001932">
    <property type="entry name" value="PPM-type_phosphatase-like_dom"/>
</dbReference>
<feature type="domain" description="PPM-type phosphatase" evidence="2">
    <location>
        <begin position="37"/>
        <end position="234"/>
    </location>
</feature>
<evidence type="ECO:0000259" key="2">
    <source>
        <dbReference type="Pfam" id="PF13672"/>
    </source>
</evidence>
<dbReference type="Proteomes" id="UP000220102">
    <property type="component" value="Unassembled WGS sequence"/>
</dbReference>
<keyword evidence="4" id="KW-1185">Reference proteome</keyword>
<dbReference type="SUPFAM" id="SSF81606">
    <property type="entry name" value="PP2C-like"/>
    <property type="match status" value="1"/>
</dbReference>
<protein>
    <recommendedName>
        <fullName evidence="2">PPM-type phosphatase domain-containing protein</fullName>
    </recommendedName>
</protein>
<gene>
    <name evidence="3" type="ORF">CRI94_12060</name>
</gene>
<feature type="compositionally biased region" description="Polar residues" evidence="1">
    <location>
        <begin position="1"/>
        <end position="10"/>
    </location>
</feature>
<accession>A0A2A8CVX2</accession>
<evidence type="ECO:0000313" key="3">
    <source>
        <dbReference type="EMBL" id="PEN12751.1"/>
    </source>
</evidence>
<evidence type="ECO:0000256" key="1">
    <source>
        <dbReference type="SAM" id="MobiDB-lite"/>
    </source>
</evidence>
<sequence length="252" mass="27407">MCMAADSNSIEQEDVRGDPGSPVADSVAVTLPKAGHDEDENEDAFVVRDETFPVRAAVADGATEAVYSGVWADLLTRQIAALDDWSGTGWDDAVHAARSEWQTVVDAEPVDVPWYVAEKREQGAFATVLGLVIRGDGTFEARWVGDCVLIQQSKGSKQSWPVDDPEAFTHRPALLSSRSEAGTITAQTTEGTWDQEDVFLLATDAVAAWLLRETPELAHDADALREQLRTARQEGHLRNDDCTIIRITMAAG</sequence>
<organism evidence="3 4">
    <name type="scientific">Longibacter salinarum</name>
    <dbReference type="NCBI Taxonomy" id="1850348"/>
    <lineage>
        <taxon>Bacteria</taxon>
        <taxon>Pseudomonadati</taxon>
        <taxon>Rhodothermota</taxon>
        <taxon>Rhodothermia</taxon>
        <taxon>Rhodothermales</taxon>
        <taxon>Salisaetaceae</taxon>
        <taxon>Longibacter</taxon>
    </lineage>
</organism>
<dbReference type="OrthoDB" id="1494355at2"/>
<dbReference type="AlphaFoldDB" id="A0A2A8CVX2"/>
<dbReference type="InterPro" id="IPR036457">
    <property type="entry name" value="PPM-type-like_dom_sf"/>
</dbReference>
<dbReference type="EMBL" id="PDEQ01000006">
    <property type="protein sequence ID" value="PEN12751.1"/>
    <property type="molecule type" value="Genomic_DNA"/>
</dbReference>